<name>A0ACC2ZT22_9EURO</name>
<dbReference type="Proteomes" id="UP001172386">
    <property type="component" value="Unassembled WGS sequence"/>
</dbReference>
<comment type="caution">
    <text evidence="1">The sequence shown here is derived from an EMBL/GenBank/DDBJ whole genome shotgun (WGS) entry which is preliminary data.</text>
</comment>
<evidence type="ECO:0000313" key="2">
    <source>
        <dbReference type="Proteomes" id="UP001172386"/>
    </source>
</evidence>
<gene>
    <name evidence="1" type="ORF">H2198_010134</name>
</gene>
<accession>A0ACC2ZT22</accession>
<keyword evidence="2" id="KW-1185">Reference proteome</keyword>
<proteinExistence type="predicted"/>
<sequence length="682" mass="77169">MSSLGSRPLNNESTPQRNGYYTNQTSRNGKTINIQFFSGAQPNEIVSYYFCRADEETSLSSRNILGSLARQLLDMQIEHADSDSLQDLYKDSQELFDTDDVLDLLLSQLEVDKTYYLILDGLDECDSDEIRKLALIVKSICSRHVKNFKILCASRPELEKQVFEVIKPRYKISVIKDKIESDMGHYITTILDRCLEERKLKPQDPRLIVKISEALREVSDGMFLWTHLFIEEICAQINDNDILEALKHLPRGLSELFDQKLKRVKARIASKEATKMLQLCGVLKRPLTTMEYREALGISRGQKYLDRGKLPNDMDVIVSDCCGITFVDEEESTVHYVHHSVKQYLFADNKRHSAGFDVANVDRDLGILCMTCLDFTDFKRQLAKVRHGSGTIIKPIHLGILPVAEASNISSRVAQRLLRHCRHLQNLSVQELERKTEELIGEVESSRLAPELQSRQFQFFDYARTYWIYHLTDMDAETDPQGWRLFCRCVEGNDILAHRPWKSEEQAYNGGNDTSKMLEWILNHGNCPLLQYQVKYGSHPLTEDWREKVLENAAIHDRYYFTDIIIKLGDNTSSTLDTGLLYAAREGRIESLTSLLRAGAAVNAQYTKRTALEAAAGRGHLEVVEKLLAAGADINALAAEAHGRTALGAAAGGGHLKVVEKLLAVGAKINTFTTIYSGRTTI</sequence>
<evidence type="ECO:0000313" key="1">
    <source>
        <dbReference type="EMBL" id="KAJ9650569.1"/>
    </source>
</evidence>
<organism evidence="1 2">
    <name type="scientific">Neophaeococcomyces mojaviensis</name>
    <dbReference type="NCBI Taxonomy" id="3383035"/>
    <lineage>
        <taxon>Eukaryota</taxon>
        <taxon>Fungi</taxon>
        <taxon>Dikarya</taxon>
        <taxon>Ascomycota</taxon>
        <taxon>Pezizomycotina</taxon>
        <taxon>Eurotiomycetes</taxon>
        <taxon>Chaetothyriomycetidae</taxon>
        <taxon>Chaetothyriales</taxon>
        <taxon>Chaetothyriales incertae sedis</taxon>
        <taxon>Neophaeococcomyces</taxon>
    </lineage>
</organism>
<dbReference type="EMBL" id="JAPDRQ010000329">
    <property type="protein sequence ID" value="KAJ9650569.1"/>
    <property type="molecule type" value="Genomic_DNA"/>
</dbReference>
<protein>
    <submittedName>
        <fullName evidence="1">Uncharacterized protein</fullName>
    </submittedName>
</protein>
<reference evidence="1" key="1">
    <citation type="submission" date="2022-10" db="EMBL/GenBank/DDBJ databases">
        <title>Culturing micro-colonial fungi from biological soil crusts in the Mojave desert and describing Neophaeococcomyces mojavensis, and introducing the new genera and species Taxawa tesnikishii.</title>
        <authorList>
            <person name="Kurbessoian T."/>
            <person name="Stajich J.E."/>
        </authorList>
    </citation>
    <scope>NUCLEOTIDE SEQUENCE</scope>
    <source>
        <strain evidence="1">JES_112</strain>
    </source>
</reference>